<feature type="domain" description="Ice-binding protein C-terminal" evidence="2">
    <location>
        <begin position="181"/>
        <end position="204"/>
    </location>
</feature>
<gene>
    <name evidence="3" type="ORF">SAMN05421760_104170</name>
</gene>
<sequence>MKILTVLARSTLLITALGASSMANATAVTDTVSVDGINWAQTSLFANLSWDQMNTQCPTGVCGVSSSLNGWDLDGYSWATATQVGDYLFSSITPHSGGIGSYSEAYSTWASAIFSTTGFNQTGANSFGKWIGGLTSDFRSAGVVDEYGPYNNTDTVLTDQLISDSSSISGGGWFYQTAPATVPEPATVWIFGSGLLGLIGFARRKEA</sequence>
<evidence type="ECO:0000256" key="1">
    <source>
        <dbReference type="SAM" id="SignalP"/>
    </source>
</evidence>
<protein>
    <submittedName>
        <fullName evidence="3">PEP-CTERM protein-sorting domain-containing protein</fullName>
    </submittedName>
</protein>
<proteinExistence type="predicted"/>
<evidence type="ECO:0000313" key="4">
    <source>
        <dbReference type="Proteomes" id="UP000185999"/>
    </source>
</evidence>
<keyword evidence="1" id="KW-0732">Signal</keyword>
<evidence type="ECO:0000313" key="3">
    <source>
        <dbReference type="EMBL" id="SIS75157.1"/>
    </source>
</evidence>
<name>A0A1N7LMW0_9GAMM</name>
<dbReference type="RefSeq" id="WP_054341521.1">
    <property type="nucleotide sequence ID" value="NZ_FTOE01000004.1"/>
</dbReference>
<feature type="signal peptide" evidence="1">
    <location>
        <begin position="1"/>
        <end position="25"/>
    </location>
</feature>
<dbReference type="EMBL" id="FTOE01000004">
    <property type="protein sequence ID" value="SIS75157.1"/>
    <property type="molecule type" value="Genomic_DNA"/>
</dbReference>
<dbReference type="AlphaFoldDB" id="A0A1N7LMW0"/>
<keyword evidence="4" id="KW-1185">Reference proteome</keyword>
<dbReference type="Pfam" id="PF07589">
    <property type="entry name" value="PEP-CTERM"/>
    <property type="match status" value="1"/>
</dbReference>
<dbReference type="NCBIfam" id="TIGR02595">
    <property type="entry name" value="PEP_CTERM"/>
    <property type="match status" value="1"/>
</dbReference>
<feature type="chain" id="PRO_5009943337" evidence="1">
    <location>
        <begin position="26"/>
        <end position="207"/>
    </location>
</feature>
<reference evidence="4" key="1">
    <citation type="submission" date="2017-01" db="EMBL/GenBank/DDBJ databases">
        <authorList>
            <person name="Varghese N."/>
            <person name="Submissions S."/>
        </authorList>
    </citation>
    <scope>NUCLEOTIDE SEQUENCE [LARGE SCALE GENOMIC DNA]</scope>
    <source>
        <strain evidence="4">DSM 22306</strain>
    </source>
</reference>
<evidence type="ECO:0000259" key="2">
    <source>
        <dbReference type="Pfam" id="PF07589"/>
    </source>
</evidence>
<dbReference type="STRING" id="619304.SAMN05421760_104170"/>
<dbReference type="Proteomes" id="UP000185999">
    <property type="component" value="Unassembled WGS sequence"/>
</dbReference>
<dbReference type="InterPro" id="IPR013424">
    <property type="entry name" value="Ice-binding_C"/>
</dbReference>
<organism evidence="3 4">
    <name type="scientific">Neptunomonas antarctica</name>
    <dbReference type="NCBI Taxonomy" id="619304"/>
    <lineage>
        <taxon>Bacteria</taxon>
        <taxon>Pseudomonadati</taxon>
        <taxon>Pseudomonadota</taxon>
        <taxon>Gammaproteobacteria</taxon>
        <taxon>Oceanospirillales</taxon>
        <taxon>Oceanospirillaceae</taxon>
        <taxon>Neptunomonas</taxon>
    </lineage>
</organism>
<accession>A0A1N7LMW0</accession>